<dbReference type="Gene3D" id="1.10.3290.10">
    <property type="entry name" value="Fido-like domain"/>
    <property type="match status" value="1"/>
</dbReference>
<dbReference type="GO" id="GO:0005524">
    <property type="term" value="F:ATP binding"/>
    <property type="evidence" value="ECO:0007669"/>
    <property type="project" value="UniProtKB-KW"/>
</dbReference>
<dbReference type="RefSeq" id="WP_111218177.1">
    <property type="nucleotide sequence ID" value="NZ_POTY01000245.1"/>
</dbReference>
<dbReference type="InterPro" id="IPR040198">
    <property type="entry name" value="Fido_containing"/>
</dbReference>
<evidence type="ECO:0000256" key="1">
    <source>
        <dbReference type="PIRSR" id="PIRSR038925-1"/>
    </source>
</evidence>
<feature type="binding site" evidence="1">
    <location>
        <position position="266"/>
    </location>
    <ligand>
        <name>ATP</name>
        <dbReference type="ChEBI" id="CHEBI:30616"/>
    </ligand>
</feature>
<feature type="domain" description="Fido" evidence="4">
    <location>
        <begin position="136"/>
        <end position="288"/>
    </location>
</feature>
<name>A0A2W2DFH3_9ACTN</name>
<protein>
    <submittedName>
        <fullName evidence="5">Fic family protein</fullName>
    </submittedName>
</protein>
<dbReference type="PIRSF" id="PIRSF038925">
    <property type="entry name" value="AMP-prot_trans"/>
    <property type="match status" value="1"/>
</dbReference>
<dbReference type="OrthoDB" id="9813719at2"/>
<dbReference type="PANTHER" id="PTHR13504">
    <property type="entry name" value="FIDO DOMAIN-CONTAINING PROTEIN DDB_G0283145"/>
    <property type="match status" value="1"/>
</dbReference>
<dbReference type="AlphaFoldDB" id="A0A2W2DFH3"/>
<evidence type="ECO:0000256" key="2">
    <source>
        <dbReference type="PIRSR" id="PIRSR640198-1"/>
    </source>
</evidence>
<dbReference type="SUPFAM" id="SSF140931">
    <property type="entry name" value="Fic-like"/>
    <property type="match status" value="1"/>
</dbReference>
<accession>A0A2W2DFH3</accession>
<feature type="active site" evidence="2">
    <location>
        <position position="224"/>
    </location>
</feature>
<dbReference type="InterPro" id="IPR025758">
    <property type="entry name" value="Fic/DOC_N"/>
</dbReference>
<proteinExistence type="predicted"/>
<keyword evidence="1" id="KW-0547">Nucleotide-binding</keyword>
<reference evidence="5 6" key="1">
    <citation type="submission" date="2018-01" db="EMBL/GenBank/DDBJ databases">
        <title>Draft genome sequence of Jishengella sp. NA12.</title>
        <authorList>
            <person name="Sahin N."/>
            <person name="Ay H."/>
            <person name="Saygin H."/>
        </authorList>
    </citation>
    <scope>NUCLEOTIDE SEQUENCE [LARGE SCALE GENOMIC DNA]</scope>
    <source>
        <strain evidence="5 6">NA12</strain>
    </source>
</reference>
<dbReference type="InterPro" id="IPR003812">
    <property type="entry name" value="Fido"/>
</dbReference>
<dbReference type="Pfam" id="PF02661">
    <property type="entry name" value="Fic"/>
    <property type="match status" value="1"/>
</dbReference>
<dbReference type="InterPro" id="IPR026287">
    <property type="entry name" value="SoFic-like"/>
</dbReference>
<keyword evidence="1" id="KW-0067">ATP-binding</keyword>
<evidence type="ECO:0000313" key="5">
    <source>
        <dbReference type="EMBL" id="PZG10632.1"/>
    </source>
</evidence>
<keyword evidence="6" id="KW-1185">Reference proteome</keyword>
<dbReference type="Proteomes" id="UP000248924">
    <property type="component" value="Unassembled WGS sequence"/>
</dbReference>
<comment type="caution">
    <text evidence="5">The sequence shown here is derived from an EMBL/GenBank/DDBJ whole genome shotgun (WGS) entry which is preliminary data.</text>
</comment>
<sequence>MDLEALRASPLGRLVPISGTDPRVGNWTYFAFEPAPLPVEPELTLRAVNAASKAAMAVVRLDEALFQLPNPGLLVRPFVRREAVSTSALEGTYAAFDEVLEAEFIEDRHMSADQREAYNYVRATDTAIRLLEKYPLSRTVVGQLQKCIVQGTSGDTYDAGDLRQRLVKIGAPGQPIEESRYVPPPNGQILEEGFSNWEKWINGDSEIPIVAKVAIAHYQFESLHPYNDGNGRVGRLLAILQLIQEGVLRHPILNIAPWFEARRDQYISGLFEVTLTGDFNPWVELFSEAVRSQAEDGILTIRELLNQRDLMVSELREAGFRGSGLHIAENLIGYPIIDVPTVRDMIGRSFEAANQAVARLVDFGLLREITGKKMNRLFVCDRVLRITSQIGRHRT</sequence>
<gene>
    <name evidence="5" type="ORF">C1I95_27845</name>
</gene>
<dbReference type="PANTHER" id="PTHR13504:SF38">
    <property type="entry name" value="FIDO DOMAIN-CONTAINING PROTEIN"/>
    <property type="match status" value="1"/>
</dbReference>
<feature type="binding site" evidence="1">
    <location>
        <position position="224"/>
    </location>
    <ligand>
        <name>ATP</name>
        <dbReference type="ChEBI" id="CHEBI:30616"/>
    </ligand>
</feature>
<organism evidence="5 6">
    <name type="scientific">Micromonospora craterilacus</name>
    <dbReference type="NCBI Taxonomy" id="1655439"/>
    <lineage>
        <taxon>Bacteria</taxon>
        <taxon>Bacillati</taxon>
        <taxon>Actinomycetota</taxon>
        <taxon>Actinomycetes</taxon>
        <taxon>Micromonosporales</taxon>
        <taxon>Micromonosporaceae</taxon>
        <taxon>Micromonospora</taxon>
    </lineage>
</organism>
<feature type="binding site" evidence="1">
    <location>
        <begin position="229"/>
        <end position="235"/>
    </location>
    <ligand>
        <name>ATP</name>
        <dbReference type="ChEBI" id="CHEBI:30616"/>
    </ligand>
</feature>
<evidence type="ECO:0000256" key="3">
    <source>
        <dbReference type="PIRSR" id="PIRSR640198-2"/>
    </source>
</evidence>
<feature type="binding site" evidence="3">
    <location>
        <begin position="228"/>
        <end position="235"/>
    </location>
    <ligand>
        <name>ATP</name>
        <dbReference type="ChEBI" id="CHEBI:30616"/>
    </ligand>
</feature>
<evidence type="ECO:0000259" key="4">
    <source>
        <dbReference type="PROSITE" id="PS51459"/>
    </source>
</evidence>
<dbReference type="EMBL" id="POTY01000245">
    <property type="protein sequence ID" value="PZG10632.1"/>
    <property type="molecule type" value="Genomic_DNA"/>
</dbReference>
<dbReference type="PROSITE" id="PS51459">
    <property type="entry name" value="FIDO"/>
    <property type="match status" value="1"/>
</dbReference>
<dbReference type="Pfam" id="PF13784">
    <property type="entry name" value="Fic_N"/>
    <property type="match status" value="1"/>
</dbReference>
<dbReference type="InterPro" id="IPR036597">
    <property type="entry name" value="Fido-like_dom_sf"/>
</dbReference>
<evidence type="ECO:0000313" key="6">
    <source>
        <dbReference type="Proteomes" id="UP000248924"/>
    </source>
</evidence>
<feature type="binding site" evidence="1">
    <location>
        <position position="90"/>
    </location>
    <ligand>
        <name>ATP</name>
        <dbReference type="ChEBI" id="CHEBI:30616"/>
    </ligand>
</feature>